<protein>
    <recommendedName>
        <fullName evidence="1">Reverse transcriptase domain-containing protein</fullName>
    </recommendedName>
</protein>
<evidence type="ECO:0000259" key="1">
    <source>
        <dbReference type="PROSITE" id="PS50878"/>
    </source>
</evidence>
<dbReference type="PaxDb" id="8022-A0A060WYS0"/>
<gene>
    <name evidence="2" type="ORF">GSONMT00025578001</name>
</gene>
<proteinExistence type="predicted"/>
<dbReference type="STRING" id="8022.A0A060WYS0"/>
<dbReference type="InterPro" id="IPR043502">
    <property type="entry name" value="DNA/RNA_pol_sf"/>
</dbReference>
<evidence type="ECO:0000313" key="3">
    <source>
        <dbReference type="Proteomes" id="UP000193380"/>
    </source>
</evidence>
<dbReference type="EMBL" id="FR904814">
    <property type="protein sequence ID" value="CDQ72142.1"/>
    <property type="molecule type" value="Genomic_DNA"/>
</dbReference>
<dbReference type="PROSITE" id="PS50878">
    <property type="entry name" value="RT_POL"/>
    <property type="match status" value="1"/>
</dbReference>
<dbReference type="InterPro" id="IPR000477">
    <property type="entry name" value="RT_dom"/>
</dbReference>
<organism evidence="2 3">
    <name type="scientific">Oncorhynchus mykiss</name>
    <name type="common">Rainbow trout</name>
    <name type="synonym">Salmo gairdneri</name>
    <dbReference type="NCBI Taxonomy" id="8022"/>
    <lineage>
        <taxon>Eukaryota</taxon>
        <taxon>Metazoa</taxon>
        <taxon>Chordata</taxon>
        <taxon>Craniata</taxon>
        <taxon>Vertebrata</taxon>
        <taxon>Euteleostomi</taxon>
        <taxon>Actinopterygii</taxon>
        <taxon>Neopterygii</taxon>
        <taxon>Teleostei</taxon>
        <taxon>Protacanthopterygii</taxon>
        <taxon>Salmoniformes</taxon>
        <taxon>Salmonidae</taxon>
        <taxon>Salmoninae</taxon>
        <taxon>Oncorhynchus</taxon>
    </lineage>
</organism>
<feature type="domain" description="Reverse transcriptase" evidence="1">
    <location>
        <begin position="1"/>
        <end position="102"/>
    </location>
</feature>
<accession>A0A060WYS0</accession>
<dbReference type="SUPFAM" id="SSF56672">
    <property type="entry name" value="DNA/RNA polymerases"/>
    <property type="match status" value="1"/>
</dbReference>
<name>A0A060WYS0_ONCMY</name>
<reference evidence="2" key="2">
    <citation type="submission" date="2014-03" db="EMBL/GenBank/DDBJ databases">
        <authorList>
            <person name="Genoscope - CEA"/>
        </authorList>
    </citation>
    <scope>NUCLEOTIDE SEQUENCE</scope>
</reference>
<dbReference type="PANTHER" id="PTHR33332">
    <property type="entry name" value="REVERSE TRANSCRIPTASE DOMAIN-CONTAINING PROTEIN"/>
    <property type="match status" value="1"/>
</dbReference>
<evidence type="ECO:0000313" key="2">
    <source>
        <dbReference type="EMBL" id="CDQ72142.1"/>
    </source>
</evidence>
<dbReference type="Pfam" id="PF00078">
    <property type="entry name" value="RVT_1"/>
    <property type="match status" value="1"/>
</dbReference>
<reference evidence="2" key="1">
    <citation type="journal article" date="2014" name="Nat. Commun.">
        <title>The rainbow trout genome provides novel insights into evolution after whole-genome duplication in vertebrates.</title>
        <authorList>
            <person name="Berthelot C."/>
            <person name="Brunet F."/>
            <person name="Chalopin D."/>
            <person name="Juanchich A."/>
            <person name="Bernard M."/>
            <person name="Noel B."/>
            <person name="Bento P."/>
            <person name="Da Silva C."/>
            <person name="Labadie K."/>
            <person name="Alberti A."/>
            <person name="Aury J.M."/>
            <person name="Louis A."/>
            <person name="Dehais P."/>
            <person name="Bardou P."/>
            <person name="Montfort J."/>
            <person name="Klopp C."/>
            <person name="Cabau C."/>
            <person name="Gaspin C."/>
            <person name="Thorgaard G.H."/>
            <person name="Boussaha M."/>
            <person name="Quillet E."/>
            <person name="Guyomard R."/>
            <person name="Galiana D."/>
            <person name="Bobe J."/>
            <person name="Volff J.N."/>
            <person name="Genet C."/>
            <person name="Wincker P."/>
            <person name="Jaillon O."/>
            <person name="Roest Crollius H."/>
            <person name="Guiguen Y."/>
        </authorList>
    </citation>
    <scope>NUCLEOTIDE SEQUENCE [LARGE SCALE GENOMIC DNA]</scope>
</reference>
<dbReference type="Proteomes" id="UP000193380">
    <property type="component" value="Unassembled WGS sequence"/>
</dbReference>
<dbReference type="AlphaFoldDB" id="A0A060WYS0"/>
<sequence length="102" mass="11309">MLQSGFRPHHSTETALVKVVNDLLMASDRGSASVLMLLDLSAAFDTIDHILLERLETQIGLHGQVLAWFRSYLSERYQFVSVNGLSSDKSTVNFGVPQGFIL</sequence>